<dbReference type="STRING" id="397948.Cmaq_1904"/>
<protein>
    <recommendedName>
        <fullName evidence="3">YkgJ family cysteine cluster protein</fullName>
    </recommendedName>
</protein>
<organism evidence="1 2">
    <name type="scientific">Caldivirga maquilingensis (strain ATCC 700844 / DSM 13496 / JCM 10307 / IC-167)</name>
    <dbReference type="NCBI Taxonomy" id="397948"/>
    <lineage>
        <taxon>Archaea</taxon>
        <taxon>Thermoproteota</taxon>
        <taxon>Thermoprotei</taxon>
        <taxon>Thermoproteales</taxon>
        <taxon>Thermoproteaceae</taxon>
        <taxon>Caldivirga</taxon>
    </lineage>
</organism>
<evidence type="ECO:0008006" key="3">
    <source>
        <dbReference type="Google" id="ProtNLM"/>
    </source>
</evidence>
<dbReference type="Pfam" id="PF03692">
    <property type="entry name" value="CxxCxxCC"/>
    <property type="match status" value="1"/>
</dbReference>
<sequence length="222" mass="25185">MVSFTQPKVRFKCTLCGECCRRYWITVTLDDLVEIFINTKLKPSQVTALYNANVAGDWQSPRIRLKDGQYYLVLRKRIDGSCIFNEWRDGKMICSINSFKPLTCRFYPFIYHWSGEVLHFELYDKAVGYCPGVGNGSIVDLTKESEYAVGSKAAKERFRAFVNHWNTMVNGGLVNGDVGTFMNYLDCAVESFINPQDSCISEFKLSGLLGEWGVLSRTVGVT</sequence>
<dbReference type="AlphaFoldDB" id="A8MBI8"/>
<dbReference type="InterPro" id="IPR005358">
    <property type="entry name" value="Puta_zinc/iron-chelating_dom"/>
</dbReference>
<evidence type="ECO:0000313" key="1">
    <source>
        <dbReference type="EMBL" id="ABW02721.1"/>
    </source>
</evidence>
<evidence type="ECO:0000313" key="2">
    <source>
        <dbReference type="Proteomes" id="UP000001137"/>
    </source>
</evidence>
<dbReference type="HOGENOM" id="CLU_1418756_0_0_2"/>
<dbReference type="GeneID" id="5708540"/>
<name>A8MBI8_CALMQ</name>
<accession>A8MBI8</accession>
<dbReference type="PANTHER" id="PTHR35866">
    <property type="entry name" value="PUTATIVE-RELATED"/>
    <property type="match status" value="1"/>
</dbReference>
<dbReference type="Proteomes" id="UP000001137">
    <property type="component" value="Chromosome"/>
</dbReference>
<dbReference type="EMBL" id="CP000852">
    <property type="protein sequence ID" value="ABW02721.1"/>
    <property type="molecule type" value="Genomic_DNA"/>
</dbReference>
<reference evidence="1 2" key="1">
    <citation type="submission" date="2007-10" db="EMBL/GenBank/DDBJ databases">
        <title>Complete sequence of Caldivirga maquilingensis IC-167.</title>
        <authorList>
            <consortium name="US DOE Joint Genome Institute"/>
            <person name="Copeland A."/>
            <person name="Lucas S."/>
            <person name="Lapidus A."/>
            <person name="Barry K."/>
            <person name="Glavina del Rio T."/>
            <person name="Dalin E."/>
            <person name="Tice H."/>
            <person name="Pitluck S."/>
            <person name="Saunders E."/>
            <person name="Brettin T."/>
            <person name="Bruce D."/>
            <person name="Detter J.C."/>
            <person name="Han C."/>
            <person name="Schmutz J."/>
            <person name="Larimer F."/>
            <person name="Land M."/>
            <person name="Hauser L."/>
            <person name="Kyrpides N."/>
            <person name="Ivanova N."/>
            <person name="Biddle J.F."/>
            <person name="Zhang Z."/>
            <person name="Fitz-Gibbon S.T."/>
            <person name="Lowe T.M."/>
            <person name="Saltikov C."/>
            <person name="House C.H."/>
            <person name="Richardson P."/>
        </authorList>
    </citation>
    <scope>NUCLEOTIDE SEQUENCE [LARGE SCALE GENOMIC DNA]</scope>
    <source>
        <strain evidence="2">ATCC 700844 / DSM 13496 / JCM 10307 / IC-167</strain>
    </source>
</reference>
<proteinExistence type="predicted"/>
<dbReference type="PANTHER" id="PTHR35866:SF1">
    <property type="entry name" value="YKGJ FAMILY CYSTEINE CLUSTER PROTEIN"/>
    <property type="match status" value="1"/>
</dbReference>
<gene>
    <name evidence="1" type="ordered locus">Cmaq_1904</name>
</gene>
<keyword evidence="2" id="KW-1185">Reference proteome</keyword>
<dbReference type="RefSeq" id="WP_012186940.1">
    <property type="nucleotide sequence ID" value="NC_009954.1"/>
</dbReference>
<dbReference type="OrthoDB" id="36424at2157"/>
<dbReference type="eggNOG" id="arCOG02579">
    <property type="taxonomic scope" value="Archaea"/>
</dbReference>
<dbReference type="KEGG" id="cma:Cmaq_1904"/>